<sequence>MSGNKDKLIAFNYFGGKFTWLEYLYKYFPDRFTHLVDLFAGSMVVSLNYNGKVIKTANEINADITNFFAVLRDHEPELIRLLLLTPCSKLEYDNSWEPSADKIEQARRFYVRIRQSFFGLGAQRKNKGWHMAKKHVNAQGGETVSRWNNAIEKLHEVAEVIRSNFQILNLDYSACIDKIDFPEAFFYVDPPYPLECRASSNDYKFEFSNDHHRELARRLHSIKGKAMISSYDCPLMQELYGDWTMIKFPKKNNNIRSGEVQEVIWINYKPRSTQSIFE</sequence>
<dbReference type="InterPro" id="IPR012327">
    <property type="entry name" value="MeTrfase_D12"/>
</dbReference>
<dbReference type="PRINTS" id="PR00505">
    <property type="entry name" value="D12N6MTFRASE"/>
</dbReference>
<accession>A0AAW4ZA71</accession>
<dbReference type="Pfam" id="PF02086">
    <property type="entry name" value="MethyltransfD12"/>
    <property type="match status" value="1"/>
</dbReference>
<dbReference type="Proteomes" id="UP001200544">
    <property type="component" value="Unassembled WGS sequence"/>
</dbReference>
<dbReference type="GO" id="GO:1904047">
    <property type="term" value="F:S-adenosyl-L-methionine binding"/>
    <property type="evidence" value="ECO:0007669"/>
    <property type="project" value="TreeGrafter"/>
</dbReference>
<evidence type="ECO:0000256" key="1">
    <source>
        <dbReference type="ARBA" id="ARBA00022603"/>
    </source>
</evidence>
<dbReference type="GO" id="GO:0032259">
    <property type="term" value="P:methylation"/>
    <property type="evidence" value="ECO:0007669"/>
    <property type="project" value="UniProtKB-KW"/>
</dbReference>
<dbReference type="Gene3D" id="3.40.50.150">
    <property type="entry name" value="Vaccinia Virus protein VP39"/>
    <property type="match status" value="2"/>
</dbReference>
<evidence type="ECO:0000313" key="4">
    <source>
        <dbReference type="EMBL" id="MCE9237991.1"/>
    </source>
</evidence>
<dbReference type="GO" id="GO:0009307">
    <property type="term" value="P:DNA restriction-modification system"/>
    <property type="evidence" value="ECO:0007669"/>
    <property type="project" value="InterPro"/>
</dbReference>
<evidence type="ECO:0000256" key="3">
    <source>
        <dbReference type="ARBA" id="ARBA00022691"/>
    </source>
</evidence>
<dbReference type="SUPFAM" id="SSF53335">
    <property type="entry name" value="S-adenosyl-L-methionine-dependent methyltransferases"/>
    <property type="match status" value="1"/>
</dbReference>
<dbReference type="GO" id="GO:0006298">
    <property type="term" value="P:mismatch repair"/>
    <property type="evidence" value="ECO:0007669"/>
    <property type="project" value="TreeGrafter"/>
</dbReference>
<dbReference type="GO" id="GO:0043565">
    <property type="term" value="F:sequence-specific DNA binding"/>
    <property type="evidence" value="ECO:0007669"/>
    <property type="project" value="TreeGrafter"/>
</dbReference>
<dbReference type="InterPro" id="IPR012263">
    <property type="entry name" value="M_m6A_EcoRV"/>
</dbReference>
<name>A0AAW4ZA71_BACT4</name>
<proteinExistence type="predicted"/>
<reference evidence="4" key="1">
    <citation type="submission" date="2021-07" db="EMBL/GenBank/DDBJ databases">
        <title>Comparative genomics of Bacteroides fragilis group isolates reveals species-dependent resistance mechanisms and validates clinical tools for resistance prediction.</title>
        <authorList>
            <person name="Wallace M.J."/>
            <person name="Jean S."/>
            <person name="Wallace M.A."/>
            <person name="Carey-Ann B.D."/>
            <person name="Dantas G."/>
        </authorList>
    </citation>
    <scope>NUCLEOTIDE SEQUENCE</scope>
    <source>
        <strain evidence="4">BJH_160</strain>
    </source>
</reference>
<comment type="caution">
    <text evidence="4">The sequence shown here is derived from an EMBL/GenBank/DDBJ whole genome shotgun (WGS) entry which is preliminary data.</text>
</comment>
<gene>
    <name evidence="4" type="ORF">K0H07_12650</name>
</gene>
<keyword evidence="3" id="KW-0949">S-adenosyl-L-methionine</keyword>
<evidence type="ECO:0000313" key="5">
    <source>
        <dbReference type="Proteomes" id="UP001200544"/>
    </source>
</evidence>
<organism evidence="4 5">
    <name type="scientific">Bacteroides thetaiotaomicron</name>
    <dbReference type="NCBI Taxonomy" id="818"/>
    <lineage>
        <taxon>Bacteria</taxon>
        <taxon>Pseudomonadati</taxon>
        <taxon>Bacteroidota</taxon>
        <taxon>Bacteroidia</taxon>
        <taxon>Bacteroidales</taxon>
        <taxon>Bacteroidaceae</taxon>
        <taxon>Bacteroides</taxon>
    </lineage>
</organism>
<keyword evidence="1 4" id="KW-0489">Methyltransferase</keyword>
<dbReference type="InterPro" id="IPR029063">
    <property type="entry name" value="SAM-dependent_MTases_sf"/>
</dbReference>
<dbReference type="AlphaFoldDB" id="A0AAW4ZA71"/>
<dbReference type="PANTHER" id="PTHR30481:SF4">
    <property type="entry name" value="SITE-SPECIFIC DNA-METHYLTRANSFERASE (ADENINE-SPECIFIC)"/>
    <property type="match status" value="1"/>
</dbReference>
<dbReference type="RefSeq" id="WP_234128788.1">
    <property type="nucleotide sequence ID" value="NZ_JAHYQA010000006.1"/>
</dbReference>
<dbReference type="PIRSF" id="PIRSF000398">
    <property type="entry name" value="M_m6A_EcoRV"/>
    <property type="match status" value="1"/>
</dbReference>
<dbReference type="PANTHER" id="PTHR30481">
    <property type="entry name" value="DNA ADENINE METHYLASE"/>
    <property type="match status" value="1"/>
</dbReference>
<keyword evidence="2" id="KW-0808">Transferase</keyword>
<evidence type="ECO:0000256" key="2">
    <source>
        <dbReference type="ARBA" id="ARBA00022679"/>
    </source>
</evidence>
<dbReference type="GO" id="GO:0009007">
    <property type="term" value="F:site-specific DNA-methyltransferase (adenine-specific) activity"/>
    <property type="evidence" value="ECO:0007669"/>
    <property type="project" value="UniProtKB-EC"/>
</dbReference>
<protein>
    <submittedName>
        <fullName evidence="4">DNA adenine methylase</fullName>
    </submittedName>
</protein>
<dbReference type="EMBL" id="JAHYQA010000006">
    <property type="protein sequence ID" value="MCE9237991.1"/>
    <property type="molecule type" value="Genomic_DNA"/>
</dbReference>